<feature type="region of interest" description="Disordered" evidence="1">
    <location>
        <begin position="81"/>
        <end position="122"/>
    </location>
</feature>
<dbReference type="EMBL" id="JACASE010000002">
    <property type="protein sequence ID" value="KAF6495932.1"/>
    <property type="molecule type" value="Genomic_DNA"/>
</dbReference>
<evidence type="ECO:0000313" key="3">
    <source>
        <dbReference type="Proteomes" id="UP000593571"/>
    </source>
</evidence>
<reference evidence="2 3" key="1">
    <citation type="journal article" date="2020" name="Nature">
        <title>Six reference-quality genomes reveal evolution of bat adaptations.</title>
        <authorList>
            <person name="Jebb D."/>
            <person name="Huang Z."/>
            <person name="Pippel M."/>
            <person name="Hughes G.M."/>
            <person name="Lavrichenko K."/>
            <person name="Devanna P."/>
            <person name="Winkler S."/>
            <person name="Jermiin L.S."/>
            <person name="Skirmuntt E.C."/>
            <person name="Katzourakis A."/>
            <person name="Burkitt-Gray L."/>
            <person name="Ray D.A."/>
            <person name="Sullivan K.A.M."/>
            <person name="Roscito J.G."/>
            <person name="Kirilenko B.M."/>
            <person name="Davalos L.M."/>
            <person name="Corthals A.P."/>
            <person name="Power M.L."/>
            <person name="Jones G."/>
            <person name="Ransome R.D."/>
            <person name="Dechmann D.K.N."/>
            <person name="Locatelli A.G."/>
            <person name="Puechmaille S.J."/>
            <person name="Fedrigo O."/>
            <person name="Jarvis E.D."/>
            <person name="Hiller M."/>
            <person name="Vernes S.C."/>
            <person name="Myers E.W."/>
            <person name="Teeling E.C."/>
        </authorList>
    </citation>
    <scope>NUCLEOTIDE SEQUENCE [LARGE SCALE GENOMIC DNA]</scope>
    <source>
        <strain evidence="2">MRouAeg1</strain>
        <tissue evidence="2">Muscle</tissue>
    </source>
</reference>
<keyword evidence="3" id="KW-1185">Reference proteome</keyword>
<proteinExistence type="predicted"/>
<gene>
    <name evidence="2" type="ORF">HJG63_010236</name>
</gene>
<evidence type="ECO:0000313" key="2">
    <source>
        <dbReference type="EMBL" id="KAF6495932.1"/>
    </source>
</evidence>
<dbReference type="Proteomes" id="UP000593571">
    <property type="component" value="Unassembled WGS sequence"/>
</dbReference>
<accession>A0A7J8JIL9</accession>
<feature type="region of interest" description="Disordered" evidence="1">
    <location>
        <begin position="21"/>
        <end position="57"/>
    </location>
</feature>
<feature type="compositionally biased region" description="Basic and acidic residues" evidence="1">
    <location>
        <begin position="112"/>
        <end position="122"/>
    </location>
</feature>
<comment type="caution">
    <text evidence="2">The sequence shown here is derived from an EMBL/GenBank/DDBJ whole genome shotgun (WGS) entry which is preliminary data.</text>
</comment>
<evidence type="ECO:0000256" key="1">
    <source>
        <dbReference type="SAM" id="MobiDB-lite"/>
    </source>
</evidence>
<protein>
    <submittedName>
        <fullName evidence="2">Uncharacterized protein</fullName>
    </submittedName>
</protein>
<organism evidence="2 3">
    <name type="scientific">Rousettus aegyptiacus</name>
    <name type="common">Egyptian fruit bat</name>
    <name type="synonym">Pteropus aegyptiacus</name>
    <dbReference type="NCBI Taxonomy" id="9407"/>
    <lineage>
        <taxon>Eukaryota</taxon>
        <taxon>Metazoa</taxon>
        <taxon>Chordata</taxon>
        <taxon>Craniata</taxon>
        <taxon>Vertebrata</taxon>
        <taxon>Euteleostomi</taxon>
        <taxon>Mammalia</taxon>
        <taxon>Eutheria</taxon>
        <taxon>Laurasiatheria</taxon>
        <taxon>Chiroptera</taxon>
        <taxon>Yinpterochiroptera</taxon>
        <taxon>Pteropodoidea</taxon>
        <taxon>Pteropodidae</taxon>
        <taxon>Rousettinae</taxon>
        <taxon>Rousettus</taxon>
    </lineage>
</organism>
<sequence length="122" mass="12941">MSLAVLNKHCPLQEAYACRMSGTGSGGSQAEQAPTERREEGGTSPGESHGAGGRHSCLPAQEILETCKEYCSGNRSEGVTQAAVGEGGHQRKATGCVSKDKESGKGRKRREVKTVQVEEEHQ</sequence>
<dbReference type="AlphaFoldDB" id="A0A7J8JIL9"/>
<name>A0A7J8JIL9_ROUAE</name>